<name>A3PC32_PROM0</name>
<evidence type="ECO:0000313" key="3">
    <source>
        <dbReference type="Proteomes" id="UP000001430"/>
    </source>
</evidence>
<keyword evidence="3" id="KW-1185">Reference proteome</keyword>
<gene>
    <name evidence="2" type="ordered locus">P9301_06841</name>
</gene>
<accession>A3PC32</accession>
<organism evidence="2 3">
    <name type="scientific">Prochlorococcus marinus (strain MIT 9301)</name>
    <dbReference type="NCBI Taxonomy" id="167546"/>
    <lineage>
        <taxon>Bacteria</taxon>
        <taxon>Bacillati</taxon>
        <taxon>Cyanobacteriota</taxon>
        <taxon>Cyanophyceae</taxon>
        <taxon>Synechococcales</taxon>
        <taxon>Prochlorococcaceae</taxon>
        <taxon>Prochlorococcus</taxon>
    </lineage>
</organism>
<feature type="coiled-coil region" evidence="1">
    <location>
        <begin position="55"/>
        <end position="84"/>
    </location>
</feature>
<dbReference type="STRING" id="167546.P9301_06841"/>
<protein>
    <submittedName>
        <fullName evidence="2">Uncharacterized protein</fullName>
    </submittedName>
</protein>
<sequence length="171" mass="20719">MRINLLVITLLTMQALFPINLFAWGAYEEDKKYCRDVASFERNEFSAKLSYKACLKERKVQREKKEKKIRLENEEKRIKDSISKKRSKLYTKYCNEFLLKKKNIRASIYRDPLTREETETRMLVLLKEITKKLKRNKIIKNTDSFEVKIKKFWHTHHFDLPKNKCDDVFGY</sequence>
<dbReference type="EMBL" id="CP000576">
    <property type="protein sequence ID" value="ABO17307.1"/>
    <property type="molecule type" value="Genomic_DNA"/>
</dbReference>
<reference evidence="2 3" key="1">
    <citation type="journal article" date="2007" name="PLoS Genet.">
        <title>Patterns and implications of gene gain and loss in the evolution of Prochlorococcus.</title>
        <authorList>
            <person name="Kettler G.C."/>
            <person name="Martiny A.C."/>
            <person name="Huang K."/>
            <person name="Zucker J."/>
            <person name="Coleman M.L."/>
            <person name="Rodrigue S."/>
            <person name="Chen F."/>
            <person name="Lapidus A."/>
            <person name="Ferriera S."/>
            <person name="Johnson J."/>
            <person name="Steglich C."/>
            <person name="Church G.M."/>
            <person name="Richardson P."/>
            <person name="Chisholm S.W."/>
        </authorList>
    </citation>
    <scope>NUCLEOTIDE SEQUENCE [LARGE SCALE GENOMIC DNA]</scope>
    <source>
        <strain evidence="2 3">MIT 9301</strain>
    </source>
</reference>
<dbReference type="KEGG" id="pmg:P9301_06841"/>
<dbReference type="AlphaFoldDB" id="A3PC32"/>
<dbReference type="HOGENOM" id="CLU_1561533_0_0_3"/>
<proteinExistence type="predicted"/>
<evidence type="ECO:0000256" key="1">
    <source>
        <dbReference type="SAM" id="Coils"/>
    </source>
</evidence>
<dbReference type="Proteomes" id="UP000001430">
    <property type="component" value="Chromosome"/>
</dbReference>
<keyword evidence="1" id="KW-0175">Coiled coil</keyword>
<evidence type="ECO:0000313" key="2">
    <source>
        <dbReference type="EMBL" id="ABO17307.1"/>
    </source>
</evidence>